<feature type="transmembrane region" description="Helical" evidence="1">
    <location>
        <begin position="12"/>
        <end position="31"/>
    </location>
</feature>
<dbReference type="Pfam" id="PF04350">
    <property type="entry name" value="PilO"/>
    <property type="match status" value="1"/>
</dbReference>
<comment type="caution">
    <text evidence="2">The sequence shown here is derived from an EMBL/GenBank/DDBJ whole genome shotgun (WGS) entry which is preliminary data.</text>
</comment>
<organism evidence="2 3">
    <name type="scientific">Candidatus Portnoybacteria bacterium CG11_big_fil_rev_8_21_14_0_20_40_15</name>
    <dbReference type="NCBI Taxonomy" id="1974817"/>
    <lineage>
        <taxon>Bacteria</taxon>
        <taxon>Candidatus Portnoyibacteriota</taxon>
    </lineage>
</organism>
<dbReference type="InterPro" id="IPR007445">
    <property type="entry name" value="PilO"/>
</dbReference>
<evidence type="ECO:0008006" key="4">
    <source>
        <dbReference type="Google" id="ProtNLM"/>
    </source>
</evidence>
<evidence type="ECO:0000256" key="1">
    <source>
        <dbReference type="SAM" id="Phobius"/>
    </source>
</evidence>
<dbReference type="InterPro" id="IPR014717">
    <property type="entry name" value="Transl_elong_EF1B/ribsomal_bS6"/>
</dbReference>
<proteinExistence type="predicted"/>
<keyword evidence="1" id="KW-0812">Transmembrane</keyword>
<name>A0A2H0KUA8_9BACT</name>
<evidence type="ECO:0000313" key="2">
    <source>
        <dbReference type="EMBL" id="PIQ75004.1"/>
    </source>
</evidence>
<dbReference type="AlphaFoldDB" id="A0A2H0KUA8"/>
<dbReference type="EMBL" id="PCVO01000053">
    <property type="protein sequence ID" value="PIQ75004.1"/>
    <property type="molecule type" value="Genomic_DNA"/>
</dbReference>
<keyword evidence="1" id="KW-0472">Membrane</keyword>
<dbReference type="Gene3D" id="3.30.70.60">
    <property type="match status" value="1"/>
</dbReference>
<keyword evidence="1" id="KW-1133">Transmembrane helix</keyword>
<evidence type="ECO:0000313" key="3">
    <source>
        <dbReference type="Proteomes" id="UP000229317"/>
    </source>
</evidence>
<reference evidence="2 3" key="1">
    <citation type="submission" date="2017-09" db="EMBL/GenBank/DDBJ databases">
        <title>Depth-based differentiation of microbial function through sediment-hosted aquifers and enrichment of novel symbionts in the deep terrestrial subsurface.</title>
        <authorList>
            <person name="Probst A.J."/>
            <person name="Ladd B."/>
            <person name="Jarett J.K."/>
            <person name="Geller-Mcgrath D.E."/>
            <person name="Sieber C.M."/>
            <person name="Emerson J.B."/>
            <person name="Anantharaman K."/>
            <person name="Thomas B.C."/>
            <person name="Malmstrom R."/>
            <person name="Stieglmeier M."/>
            <person name="Klingl A."/>
            <person name="Woyke T."/>
            <person name="Ryan C.M."/>
            <person name="Banfield J.F."/>
        </authorList>
    </citation>
    <scope>NUCLEOTIDE SEQUENCE [LARGE SCALE GENOMIC DNA]</scope>
    <source>
        <strain evidence="2">CG11_big_fil_rev_8_21_14_0_20_40_15</strain>
    </source>
</reference>
<accession>A0A2H0KUA8</accession>
<dbReference type="Proteomes" id="UP000229317">
    <property type="component" value="Unassembled WGS sequence"/>
</dbReference>
<gene>
    <name evidence="2" type="ORF">COV84_03620</name>
</gene>
<protein>
    <recommendedName>
        <fullName evidence="4">Pilus assembly protein PilO</fullName>
    </recommendedName>
</protein>
<sequence length="188" mass="20938">MNRTIYKKETVATVGFLILNLAILLAGGWFVTSKIISSSAQLAEKKGALEATQKNWEQISRSQKELQAIKPQLEKIDESFVLINQPIEFINLLESLAQKTNSLFEIDLMSLGADSNKKEDVISFQIRLTGTFANLMHFLNYLENMKYLAQVQSLDVSQVAAGASRTNEGQEIPTGSVYSTVNLKAYTK</sequence>